<name>A0A1F5E9I1_9BACT</name>
<dbReference type="EC" id="7.4.2.8" evidence="12"/>
<evidence type="ECO:0000259" key="17">
    <source>
        <dbReference type="PROSITE" id="PS51196"/>
    </source>
</evidence>
<feature type="domain" description="Helicase C-terminal" evidence="16">
    <location>
        <begin position="444"/>
        <end position="616"/>
    </location>
</feature>
<dbReference type="FunFam" id="3.40.50.300:FF:000429">
    <property type="entry name" value="Preprotein translocase subunit SecA"/>
    <property type="match status" value="1"/>
</dbReference>
<dbReference type="SUPFAM" id="SSF81886">
    <property type="entry name" value="Helical scaffold and wing domains of SecA"/>
    <property type="match status" value="1"/>
</dbReference>
<dbReference type="InterPro" id="IPR011116">
    <property type="entry name" value="SecA_Wing/Scaffold"/>
</dbReference>
<keyword evidence="7 12" id="KW-0067">ATP-binding</keyword>
<feature type="binding site" evidence="12">
    <location>
        <position position="522"/>
    </location>
    <ligand>
        <name>ATP</name>
        <dbReference type="ChEBI" id="CHEBI:30616"/>
    </ligand>
</feature>
<gene>
    <name evidence="12" type="primary">secA</name>
    <name evidence="18" type="ORF">A2215_00640</name>
</gene>
<dbReference type="PANTHER" id="PTHR30612">
    <property type="entry name" value="SECA INNER MEMBRANE COMPONENT OF SEC PROTEIN SECRETION SYSTEM"/>
    <property type="match status" value="1"/>
</dbReference>
<feature type="compositionally biased region" description="Basic and acidic residues" evidence="14">
    <location>
        <begin position="853"/>
        <end position="862"/>
    </location>
</feature>
<evidence type="ECO:0000256" key="2">
    <source>
        <dbReference type="ARBA" id="ARBA00007650"/>
    </source>
</evidence>
<feature type="binding site" evidence="12">
    <location>
        <begin position="111"/>
        <end position="115"/>
    </location>
    <ligand>
        <name>ATP</name>
        <dbReference type="ChEBI" id="CHEBI:30616"/>
    </ligand>
</feature>
<sequence>MGIFDFLNQNSYGRVIGRLQKTVDEIAGLEKEVKKFKDLDFPKKTAEFKEKVAKADNDIKREEEIIEQILPEAFALVREAAFRVWGERHFDVQIIGGIVLHQGKIAEMKTGEGKTLVATLPLYLNALTGRGAQLVTVNDYLSKHQGEGMGEIYDFLGLTTGVIQSNQITYKFKKERDYKHYSECEGVNLVQCSRKDAYACDIVYGTNNEFGFDYLRDNMASSLEACVQREQYYVIVDEVDSILIDEARTPLIISAPAEESASMYQQFATLIPRLTPAKDYTVDEKDRTAYLTDLGIKKIEEMLGIANVYDAEGLNLVHYMEQALKAHALFKKDKDYVVRDGEIIIVDEFTGRLMVGRRYSEGLHQAIEAKERVEVKRESQTLATISFQNLFRMYVKLAGMTGTAATEAEEFFKIYQLDVVEIPTNKPMVRDDMQDQIYKTEEAKYDAVIADIKERNHKGQPVLVGTASVQKNELLAKLLKRAGVKHQVLNAKHHEREAKIITKAGLSGAVTVATNMAGRGTDIKITDDIKKLGGLHVLGTERHEARRIDNQLRGRSGRQGDAGSSQFYISLEDDLMRIFGGERIKSLMDRLGLPDDQPIENKMISRSIESAQKKVEGHNFDIRKHLVEYDDVMNKHREVIYRKRRKILSQNTENSKQNTANLKDDILGIINDEIEAICAVNIDNKEKIELELRTIFGNIDFKNIDAKAIKKLAKDIYDDKEKRYGGEVMRRIEKMVYLRIIDQFWVEHLTTMDELRTGIGLRSYGQRDPLVEYKAEAHKMFTRLLASIEASVARTILKIEVQVGPTAPITRRPLEYKAPDPDRVGEIEQASKASKASEVAKANEAYEAAEASEATRADEPREASSGVTTTIREKGKTVHDRMMESAGTTGTIHSSKKVGRNEPCPCGATKSDGRPVKYKHCHGR</sequence>
<dbReference type="InterPro" id="IPR001650">
    <property type="entry name" value="Helicase_C-like"/>
</dbReference>
<evidence type="ECO:0000313" key="18">
    <source>
        <dbReference type="EMBL" id="OGD64052.1"/>
    </source>
</evidence>
<feature type="compositionally biased region" description="Low complexity" evidence="14">
    <location>
        <begin position="830"/>
        <end position="852"/>
    </location>
</feature>
<keyword evidence="5 12" id="KW-0963">Cytoplasm</keyword>
<dbReference type="GO" id="GO:0065002">
    <property type="term" value="P:intracellular protein transmembrane transport"/>
    <property type="evidence" value="ECO:0007669"/>
    <property type="project" value="UniProtKB-UniRule"/>
</dbReference>
<dbReference type="FunFam" id="3.90.1440.10:FF:000002">
    <property type="entry name" value="Protein translocase subunit SecA"/>
    <property type="match status" value="1"/>
</dbReference>
<dbReference type="Pfam" id="PF07517">
    <property type="entry name" value="SecA_DEAD"/>
    <property type="match status" value="1"/>
</dbReference>
<evidence type="ECO:0000256" key="9">
    <source>
        <dbReference type="ARBA" id="ARBA00022967"/>
    </source>
</evidence>
<dbReference type="InterPro" id="IPR036266">
    <property type="entry name" value="SecA_Wing/Scaffold_sf"/>
</dbReference>
<dbReference type="Proteomes" id="UP000178583">
    <property type="component" value="Unassembled WGS sequence"/>
</dbReference>
<dbReference type="GO" id="GO:0031522">
    <property type="term" value="C:cell envelope Sec protein transport complex"/>
    <property type="evidence" value="ECO:0007669"/>
    <property type="project" value="TreeGrafter"/>
</dbReference>
<comment type="caution">
    <text evidence="18">The sequence shown here is derived from an EMBL/GenBank/DDBJ whole genome shotgun (WGS) entry which is preliminary data.</text>
</comment>
<dbReference type="GO" id="GO:0008564">
    <property type="term" value="F:protein-exporting ATPase activity"/>
    <property type="evidence" value="ECO:0007669"/>
    <property type="project" value="UniProtKB-EC"/>
</dbReference>
<evidence type="ECO:0000256" key="11">
    <source>
        <dbReference type="ARBA" id="ARBA00023136"/>
    </source>
</evidence>
<keyword evidence="9 12" id="KW-1278">Translocase</keyword>
<dbReference type="AlphaFoldDB" id="A0A1F5E9I1"/>
<dbReference type="Gene3D" id="1.10.3060.10">
    <property type="entry name" value="Helical scaffold and wing domains of SecA"/>
    <property type="match status" value="1"/>
</dbReference>
<evidence type="ECO:0000256" key="10">
    <source>
        <dbReference type="ARBA" id="ARBA00023010"/>
    </source>
</evidence>
<evidence type="ECO:0000256" key="4">
    <source>
        <dbReference type="ARBA" id="ARBA00022475"/>
    </source>
</evidence>
<feature type="coiled-coil region" evidence="13">
    <location>
        <begin position="19"/>
        <end position="65"/>
    </location>
</feature>
<dbReference type="PROSITE" id="PS51196">
    <property type="entry name" value="SECA_MOTOR_DEAD"/>
    <property type="match status" value="1"/>
</dbReference>
<dbReference type="SMART" id="SM00957">
    <property type="entry name" value="SecA_DEAD"/>
    <property type="match status" value="1"/>
</dbReference>
<dbReference type="GO" id="GO:0017038">
    <property type="term" value="P:protein import"/>
    <property type="evidence" value="ECO:0007669"/>
    <property type="project" value="InterPro"/>
</dbReference>
<accession>A0A1F5E9I1</accession>
<dbReference type="GO" id="GO:0005524">
    <property type="term" value="F:ATP binding"/>
    <property type="evidence" value="ECO:0007669"/>
    <property type="project" value="UniProtKB-UniRule"/>
</dbReference>
<dbReference type="PROSITE" id="PS51194">
    <property type="entry name" value="HELICASE_CTER"/>
    <property type="match status" value="1"/>
</dbReference>
<evidence type="ECO:0000259" key="16">
    <source>
        <dbReference type="PROSITE" id="PS51194"/>
    </source>
</evidence>
<dbReference type="Gene3D" id="3.90.1440.10">
    <property type="entry name" value="SecA, preprotein cross-linking domain"/>
    <property type="match status" value="1"/>
</dbReference>
<dbReference type="Gene3D" id="3.10.450.50">
    <property type="match status" value="1"/>
</dbReference>
<dbReference type="Gene3D" id="3.40.50.300">
    <property type="entry name" value="P-loop containing nucleotide triphosphate hydrolases"/>
    <property type="match status" value="3"/>
</dbReference>
<organism evidence="18 19">
    <name type="scientific">Candidatus Berkelbacteria bacterium RIFOXYA2_FULL_43_10</name>
    <dbReference type="NCBI Taxonomy" id="1797472"/>
    <lineage>
        <taxon>Bacteria</taxon>
        <taxon>Candidatus Berkelbacteria</taxon>
    </lineage>
</organism>
<dbReference type="InterPro" id="IPR036670">
    <property type="entry name" value="SecA_X-link_sf"/>
</dbReference>
<protein>
    <recommendedName>
        <fullName evidence="12">Protein translocase subunit SecA</fullName>
        <ecNumber evidence="12">7.4.2.8</ecNumber>
    </recommendedName>
</protein>
<evidence type="ECO:0000256" key="1">
    <source>
        <dbReference type="ARBA" id="ARBA00004170"/>
    </source>
</evidence>
<dbReference type="InterPro" id="IPR000185">
    <property type="entry name" value="SecA"/>
</dbReference>
<evidence type="ECO:0000256" key="8">
    <source>
        <dbReference type="ARBA" id="ARBA00022927"/>
    </source>
</evidence>
<dbReference type="PRINTS" id="PR00906">
    <property type="entry name" value="SECA"/>
</dbReference>
<comment type="function">
    <text evidence="12">Part of the Sec protein translocase complex. Interacts with the SecYEG preprotein conducting channel. Has a central role in coupling the hydrolysis of ATP to the transfer of proteins into and across the cell membrane, serving as an ATP-driven molecular motor driving the stepwise translocation of polypeptide chains across the membrane.</text>
</comment>
<dbReference type="GO" id="GO:0005886">
    <property type="term" value="C:plasma membrane"/>
    <property type="evidence" value="ECO:0007669"/>
    <property type="project" value="UniProtKB-SubCell"/>
</dbReference>
<feature type="domain" description="SecA family profile" evidence="17">
    <location>
        <begin position="1"/>
        <end position="600"/>
    </location>
</feature>
<dbReference type="NCBIfam" id="NF006630">
    <property type="entry name" value="PRK09200.1"/>
    <property type="match status" value="1"/>
</dbReference>
<feature type="domain" description="Helicase ATP-binding" evidence="15">
    <location>
        <begin position="95"/>
        <end position="275"/>
    </location>
</feature>
<dbReference type="InterPro" id="IPR011115">
    <property type="entry name" value="SecA_DEAD"/>
</dbReference>
<comment type="catalytic activity">
    <reaction evidence="12">
        <text>ATP + H2O + cellular proteinSide 1 = ADP + phosphate + cellular proteinSide 2.</text>
        <dbReference type="EC" id="7.4.2.8"/>
    </reaction>
</comment>
<feature type="compositionally biased region" description="Basic and acidic residues" evidence="14">
    <location>
        <begin position="871"/>
        <end position="883"/>
    </location>
</feature>
<evidence type="ECO:0000256" key="5">
    <source>
        <dbReference type="ARBA" id="ARBA00022490"/>
    </source>
</evidence>
<comment type="subcellular location">
    <subcellularLocation>
        <location evidence="12">Cell membrane</location>
        <topology evidence="12">Peripheral membrane protein</topology>
        <orientation evidence="12">Cytoplasmic side</orientation>
    </subcellularLocation>
    <subcellularLocation>
        <location evidence="12">Cytoplasm</location>
    </subcellularLocation>
    <subcellularLocation>
        <location evidence="1">Membrane</location>
        <topology evidence="1">Peripheral membrane protein</topology>
    </subcellularLocation>
    <text evidence="12">Distribution is 50-50.</text>
</comment>
<dbReference type="EMBL" id="MEZY01000026">
    <property type="protein sequence ID" value="OGD64052.1"/>
    <property type="molecule type" value="Genomic_DNA"/>
</dbReference>
<dbReference type="InterPro" id="IPR014001">
    <property type="entry name" value="Helicase_ATP-bd"/>
</dbReference>
<keyword evidence="8 12" id="KW-0653">Protein transport</keyword>
<dbReference type="Pfam" id="PF07516">
    <property type="entry name" value="SecA_SW"/>
    <property type="match status" value="1"/>
</dbReference>
<reference evidence="18 19" key="1">
    <citation type="journal article" date="2016" name="Nat. Commun.">
        <title>Thousands of microbial genomes shed light on interconnected biogeochemical processes in an aquifer system.</title>
        <authorList>
            <person name="Anantharaman K."/>
            <person name="Brown C.T."/>
            <person name="Hug L.A."/>
            <person name="Sharon I."/>
            <person name="Castelle C.J."/>
            <person name="Probst A.J."/>
            <person name="Thomas B.C."/>
            <person name="Singh A."/>
            <person name="Wilkins M.J."/>
            <person name="Karaoz U."/>
            <person name="Brodie E.L."/>
            <person name="Williams K.H."/>
            <person name="Hubbard S.S."/>
            <person name="Banfield J.F."/>
        </authorList>
    </citation>
    <scope>NUCLEOTIDE SEQUENCE [LARGE SCALE GENOMIC DNA]</scope>
</reference>
<comment type="subunit">
    <text evidence="12">Monomer and homodimer. Part of the essential Sec protein translocation apparatus which comprises SecA, SecYEG and auxiliary proteins SecDF. Other proteins may also be involved.</text>
</comment>
<evidence type="ECO:0000256" key="14">
    <source>
        <dbReference type="SAM" id="MobiDB-lite"/>
    </source>
</evidence>
<dbReference type="HAMAP" id="MF_01382">
    <property type="entry name" value="SecA"/>
    <property type="match status" value="1"/>
</dbReference>
<evidence type="ECO:0000256" key="6">
    <source>
        <dbReference type="ARBA" id="ARBA00022741"/>
    </source>
</evidence>
<evidence type="ECO:0000259" key="15">
    <source>
        <dbReference type="PROSITE" id="PS51192"/>
    </source>
</evidence>
<evidence type="ECO:0000313" key="19">
    <source>
        <dbReference type="Proteomes" id="UP000178583"/>
    </source>
</evidence>
<feature type="region of interest" description="Disordered" evidence="14">
    <location>
        <begin position="830"/>
        <end position="924"/>
    </location>
</feature>
<dbReference type="GO" id="GO:0005829">
    <property type="term" value="C:cytosol"/>
    <property type="evidence" value="ECO:0007669"/>
    <property type="project" value="TreeGrafter"/>
</dbReference>
<keyword evidence="3 12" id="KW-0813">Transport</keyword>
<dbReference type="InterPro" id="IPR014018">
    <property type="entry name" value="SecA_motor_DEAD"/>
</dbReference>
<dbReference type="STRING" id="1797472.A2215_00640"/>
<comment type="similarity">
    <text evidence="2 12">Belongs to the SecA family.</text>
</comment>
<proteinExistence type="inferred from homology"/>
<dbReference type="CDD" id="cd17928">
    <property type="entry name" value="DEXDc_SecA"/>
    <property type="match status" value="1"/>
</dbReference>
<dbReference type="SMART" id="SM00958">
    <property type="entry name" value="SecA_PP_bind"/>
    <property type="match status" value="1"/>
</dbReference>
<dbReference type="GO" id="GO:0043952">
    <property type="term" value="P:protein transport by the Sec complex"/>
    <property type="evidence" value="ECO:0007669"/>
    <property type="project" value="TreeGrafter"/>
</dbReference>
<keyword evidence="10 12" id="KW-0811">Translocation</keyword>
<keyword evidence="6 12" id="KW-0547">Nucleotide-binding</keyword>
<dbReference type="InterPro" id="IPR027417">
    <property type="entry name" value="P-loop_NTPase"/>
</dbReference>
<evidence type="ECO:0000256" key="12">
    <source>
        <dbReference type="HAMAP-Rule" id="MF_01382"/>
    </source>
</evidence>
<evidence type="ECO:0000256" key="7">
    <source>
        <dbReference type="ARBA" id="ARBA00022840"/>
    </source>
</evidence>
<feature type="binding site" evidence="12">
    <location>
        <position position="93"/>
    </location>
    <ligand>
        <name>ATP</name>
        <dbReference type="ChEBI" id="CHEBI:30616"/>
    </ligand>
</feature>
<evidence type="ECO:0000256" key="13">
    <source>
        <dbReference type="SAM" id="Coils"/>
    </source>
</evidence>
<dbReference type="GO" id="GO:0006605">
    <property type="term" value="P:protein targeting"/>
    <property type="evidence" value="ECO:0007669"/>
    <property type="project" value="UniProtKB-UniRule"/>
</dbReference>
<dbReference type="CDD" id="cd18803">
    <property type="entry name" value="SF2_C_secA"/>
    <property type="match status" value="1"/>
</dbReference>
<dbReference type="InterPro" id="IPR011130">
    <property type="entry name" value="SecA_preprotein_X-link_dom"/>
</dbReference>
<dbReference type="Pfam" id="PF01043">
    <property type="entry name" value="SecA_PP_bind"/>
    <property type="match status" value="1"/>
</dbReference>
<dbReference type="PANTHER" id="PTHR30612:SF0">
    <property type="entry name" value="CHLOROPLAST PROTEIN-TRANSPORTING ATPASE"/>
    <property type="match status" value="1"/>
</dbReference>
<dbReference type="SUPFAM" id="SSF52540">
    <property type="entry name" value="P-loop containing nucleoside triphosphate hydrolases"/>
    <property type="match status" value="2"/>
</dbReference>
<dbReference type="PROSITE" id="PS51192">
    <property type="entry name" value="HELICASE_ATP_BIND_1"/>
    <property type="match status" value="1"/>
</dbReference>
<keyword evidence="13" id="KW-0175">Coiled coil</keyword>
<dbReference type="Pfam" id="PF21090">
    <property type="entry name" value="P-loop_SecA"/>
    <property type="match status" value="1"/>
</dbReference>
<evidence type="ECO:0000256" key="3">
    <source>
        <dbReference type="ARBA" id="ARBA00022448"/>
    </source>
</evidence>
<dbReference type="InterPro" id="IPR044722">
    <property type="entry name" value="SecA_SF2_C"/>
</dbReference>
<keyword evidence="4 12" id="KW-1003">Cell membrane</keyword>
<dbReference type="SUPFAM" id="SSF81767">
    <property type="entry name" value="Pre-protein crosslinking domain of SecA"/>
    <property type="match status" value="1"/>
</dbReference>
<keyword evidence="11 12" id="KW-0472">Membrane</keyword>